<dbReference type="KEGG" id="psyt:DSAG12_01600"/>
<gene>
    <name evidence="2" type="ORF">DSAG12_01600</name>
</gene>
<evidence type="ECO:0000256" key="1">
    <source>
        <dbReference type="SAM" id="Phobius"/>
    </source>
</evidence>
<protein>
    <submittedName>
        <fullName evidence="2">Uncharacterized protein</fullName>
    </submittedName>
</protein>
<proteinExistence type="predicted"/>
<dbReference type="RefSeq" id="WP_147662673.1">
    <property type="nucleotide sequence ID" value="NZ_CP042905.2"/>
</dbReference>
<keyword evidence="1" id="KW-0472">Membrane</keyword>
<keyword evidence="1" id="KW-1133">Transmembrane helix</keyword>
<feature type="transmembrane region" description="Helical" evidence="1">
    <location>
        <begin position="96"/>
        <end position="118"/>
    </location>
</feature>
<keyword evidence="3" id="KW-1185">Reference proteome</keyword>
<sequence length="167" mass="18749">MRIHKIILLSAAVIGFLSVFTPVIYHVSPNYLYQFWLWGFTLTFGLSSSEVDITFNTEVEFLIPALSSMIIILLSSGLILRASIKVVQEDEFNSKISFIGGILMIITPILLAVMWQIIYTLGRGYPTYWGSFGGENYFMPSFSMYLQVIAGGLTILASLMLKTKNIK</sequence>
<name>A0A5B9D9K6_9ARCH</name>
<feature type="transmembrane region" description="Helical" evidence="1">
    <location>
        <begin position="6"/>
        <end position="25"/>
    </location>
</feature>
<dbReference type="Proteomes" id="UP000321408">
    <property type="component" value="Chromosome"/>
</dbReference>
<dbReference type="AlphaFoldDB" id="A0A5B9D9K6"/>
<organism evidence="2 3">
    <name type="scientific">Promethearchaeum syntrophicum</name>
    <dbReference type="NCBI Taxonomy" id="2594042"/>
    <lineage>
        <taxon>Archaea</taxon>
        <taxon>Promethearchaeati</taxon>
        <taxon>Promethearchaeota</taxon>
        <taxon>Promethearchaeia</taxon>
        <taxon>Promethearchaeales</taxon>
        <taxon>Promethearchaeaceae</taxon>
        <taxon>Promethearchaeum</taxon>
    </lineage>
</organism>
<reference evidence="2 3" key="1">
    <citation type="journal article" date="2020" name="Nature">
        <title>Isolation of an archaeon at the prokaryote-eukaryote interface.</title>
        <authorList>
            <person name="Imachi H."/>
            <person name="Nobu M.K."/>
            <person name="Nakahara N."/>
            <person name="Morono Y."/>
            <person name="Ogawara M."/>
            <person name="Takaki Y."/>
            <person name="Takano Y."/>
            <person name="Uematsu K."/>
            <person name="Ikuta T."/>
            <person name="Ito M."/>
            <person name="Matsui Y."/>
            <person name="Miyazaki M."/>
            <person name="Murata K."/>
            <person name="Saito Y."/>
            <person name="Sakai S."/>
            <person name="Song C."/>
            <person name="Tasumi E."/>
            <person name="Yamanaka Y."/>
            <person name="Yamaguchi T."/>
            <person name="Kamagata Y."/>
            <person name="Tamaki H."/>
            <person name="Takai K."/>
        </authorList>
    </citation>
    <scope>NUCLEOTIDE SEQUENCE [LARGE SCALE GENOMIC DNA]</scope>
    <source>
        <strain evidence="2 3">MK-D1</strain>
    </source>
</reference>
<dbReference type="GeneID" id="41329593"/>
<evidence type="ECO:0000313" key="2">
    <source>
        <dbReference type="EMBL" id="QEE15773.1"/>
    </source>
</evidence>
<feature type="transmembrane region" description="Helical" evidence="1">
    <location>
        <begin position="138"/>
        <end position="161"/>
    </location>
</feature>
<reference evidence="2 3" key="2">
    <citation type="journal article" date="2024" name="Int. J. Syst. Evol. Microbiol.">
        <title>Promethearchaeum syntrophicum gen. nov., sp. nov., an anaerobic, obligately syntrophic archaeon, the first isolate of the lineage 'Asgard' archaea, and proposal of the new archaeal phylum Promethearchaeota phyl. nov. and kingdom Promethearchaeati regn. nov.</title>
        <authorList>
            <person name="Imachi H."/>
            <person name="Nobu M.K."/>
            <person name="Kato S."/>
            <person name="Takaki Y."/>
            <person name="Miyazaki M."/>
            <person name="Miyata M."/>
            <person name="Ogawara M."/>
            <person name="Saito Y."/>
            <person name="Sakai S."/>
            <person name="Tahara Y.O."/>
            <person name="Takano Y."/>
            <person name="Tasumi E."/>
            <person name="Uematsu K."/>
            <person name="Yoshimura T."/>
            <person name="Itoh T."/>
            <person name="Ohkuma M."/>
            <person name="Takai K."/>
        </authorList>
    </citation>
    <scope>NUCLEOTIDE SEQUENCE [LARGE SCALE GENOMIC DNA]</scope>
    <source>
        <strain evidence="2 3">MK-D1</strain>
    </source>
</reference>
<keyword evidence="1" id="KW-0812">Transmembrane</keyword>
<dbReference type="EMBL" id="CP042905">
    <property type="protein sequence ID" value="QEE15773.1"/>
    <property type="molecule type" value="Genomic_DNA"/>
</dbReference>
<evidence type="ECO:0000313" key="3">
    <source>
        <dbReference type="Proteomes" id="UP000321408"/>
    </source>
</evidence>
<accession>A0A5B9D9K6</accession>
<feature type="transmembrane region" description="Helical" evidence="1">
    <location>
        <begin position="61"/>
        <end position="84"/>
    </location>
</feature>